<name>S2LBA4_LITA3</name>
<feature type="transmembrane region" description="Helical" evidence="1">
    <location>
        <begin position="138"/>
        <end position="155"/>
    </location>
</feature>
<sequence length="511" mass="57654">MKDISNGLTVTGRDKMSSIMKPKYLELLPALVLFTFAIVLAFLAGEYGFWRHDAWGYTKSEFLEFSENARWLAPIFHSATKDIPHYLAWLLCMAMAWGYGYVFMRRFLAGSRLENKALLYSVPFVVIFQPGLMEQLGWPIHTLAAIFLLFLFALLSRNKASLLSSGVATVLVFAILQTFSFLAVLLAVPGYNTLLGMKKLKIVMTFFGILVFWGASILVSWLVSKLAQYVYFGSLPGLPEWRSAHPVKSPLDLHNNVVNNLVDFVEHVTFIYSPWIFLAVVSIFVALGVALFVKRKLRELVIAASILALGVCFLLSVYVFTAPMGTIIADRTTFTFGVAFFLAAIAFYVAMAALDLNEKWVFPASIAFVLLVSLQPMYLSYVNVKWYTAFSSDFVNALQEVEEGSPRDLKGVVVEISEYAEKIEWDRWPIDYSHVRPDKYKFMESLNSPGRLGRAFYELGYDEVHFCGGKEPGDPAKCKLVEGVSFERCARSNPRICSGGISDNRYWLLRF</sequence>
<feature type="transmembrane region" description="Helical" evidence="1">
    <location>
        <begin position="200"/>
        <end position="223"/>
    </location>
</feature>
<gene>
    <name evidence="2" type="ORF">L861_20250</name>
</gene>
<reference evidence="2 3" key="1">
    <citation type="journal article" date="2013" name="Genome Announc.">
        <title>Draft genome sequence of the moderately halophilic gammaproteobacterium Halomonas anticariensis FP35.</title>
        <authorList>
            <person name="Tahrioui A."/>
            <person name="Quesada E."/>
            <person name="Llamas I."/>
        </authorList>
    </citation>
    <scope>NUCLEOTIDE SEQUENCE [LARGE SCALE GENOMIC DNA]</scope>
    <source>
        <strain evidence="3">DSM 16096 / CECT 5854 / LMG 22089 / FP35</strain>
    </source>
</reference>
<protein>
    <recommendedName>
        <fullName evidence="4">Glycosyltransferase RgtA/B/C/D-like domain-containing protein</fullName>
    </recommendedName>
</protein>
<feature type="transmembrane region" description="Helical" evidence="1">
    <location>
        <begin position="24"/>
        <end position="45"/>
    </location>
</feature>
<dbReference type="Proteomes" id="UP000014463">
    <property type="component" value="Unassembled WGS sequence"/>
</dbReference>
<dbReference type="EMBL" id="ASTJ01000029">
    <property type="protein sequence ID" value="EPC01986.1"/>
    <property type="molecule type" value="Genomic_DNA"/>
</dbReference>
<keyword evidence="3" id="KW-1185">Reference proteome</keyword>
<feature type="transmembrane region" description="Helical" evidence="1">
    <location>
        <begin position="116"/>
        <end position="132"/>
    </location>
</feature>
<dbReference type="STRING" id="1121939.L861_20250"/>
<keyword evidence="1" id="KW-1133">Transmembrane helix</keyword>
<evidence type="ECO:0008006" key="4">
    <source>
        <dbReference type="Google" id="ProtNLM"/>
    </source>
</evidence>
<evidence type="ECO:0000313" key="2">
    <source>
        <dbReference type="EMBL" id="EPC01986.1"/>
    </source>
</evidence>
<dbReference type="AlphaFoldDB" id="S2LBA4"/>
<feature type="transmembrane region" description="Helical" evidence="1">
    <location>
        <begin position="275"/>
        <end position="294"/>
    </location>
</feature>
<feature type="transmembrane region" description="Helical" evidence="1">
    <location>
        <begin position="167"/>
        <end position="188"/>
    </location>
</feature>
<accession>S2LBA4</accession>
<comment type="caution">
    <text evidence="2">The sequence shown here is derived from an EMBL/GenBank/DDBJ whole genome shotgun (WGS) entry which is preliminary data.</text>
</comment>
<feature type="transmembrane region" description="Helical" evidence="1">
    <location>
        <begin position="86"/>
        <end position="104"/>
    </location>
</feature>
<organism evidence="2 3">
    <name type="scientific">Litchfieldella anticariensis (strain DSM 16096 / CECT 5854 / CIP 108499 / LMG 22089 / FP35)</name>
    <name type="common">Halomonas anticariensis</name>
    <dbReference type="NCBI Taxonomy" id="1121939"/>
    <lineage>
        <taxon>Bacteria</taxon>
        <taxon>Pseudomonadati</taxon>
        <taxon>Pseudomonadota</taxon>
        <taxon>Gammaproteobacteria</taxon>
        <taxon>Oceanospirillales</taxon>
        <taxon>Halomonadaceae</taxon>
        <taxon>Litchfieldella</taxon>
    </lineage>
</organism>
<feature type="transmembrane region" description="Helical" evidence="1">
    <location>
        <begin position="300"/>
        <end position="321"/>
    </location>
</feature>
<dbReference type="RefSeq" id="WP_016417157.1">
    <property type="nucleotide sequence ID" value="NZ_AUAB01000012.1"/>
</dbReference>
<evidence type="ECO:0000313" key="3">
    <source>
        <dbReference type="Proteomes" id="UP000014463"/>
    </source>
</evidence>
<feature type="transmembrane region" description="Helical" evidence="1">
    <location>
        <begin position="360"/>
        <end position="381"/>
    </location>
</feature>
<keyword evidence="1" id="KW-0472">Membrane</keyword>
<dbReference type="PATRIC" id="fig|1121939.11.peg.2643"/>
<feature type="transmembrane region" description="Helical" evidence="1">
    <location>
        <begin position="333"/>
        <end position="354"/>
    </location>
</feature>
<proteinExistence type="predicted"/>
<evidence type="ECO:0000256" key="1">
    <source>
        <dbReference type="SAM" id="Phobius"/>
    </source>
</evidence>
<keyword evidence="1" id="KW-0812">Transmembrane</keyword>